<accession>A0A0T5Z6Z5</accession>
<keyword evidence="4" id="KW-1185">Reference proteome</keyword>
<dbReference type="Proteomes" id="UP000051276">
    <property type="component" value="Unassembled WGS sequence"/>
</dbReference>
<sequence length="68" mass="7655">MSDNWPPCRKAINRAAYGAKNISGLIWSVAEMQRSECAAERETLMKLCDGMRKFVRRYEFIAQVGAAG</sequence>
<comment type="caution">
    <text evidence="2">The sequence shown here is derived from an EMBL/GenBank/DDBJ whole genome shotgun (WGS) entry which is preliminary data.</text>
</comment>
<organism evidence="2 3">
    <name type="scientific">endosymbiont of Ridgeia piscesae</name>
    <dbReference type="NCBI Taxonomy" id="54398"/>
    <lineage>
        <taxon>Bacteria</taxon>
        <taxon>Pseudomonadati</taxon>
        <taxon>Pseudomonadota</taxon>
        <taxon>Gammaproteobacteria</taxon>
        <taxon>sulfur-oxidizing symbionts</taxon>
    </lineage>
</organism>
<proteinExistence type="predicted"/>
<dbReference type="Proteomes" id="UP000051634">
    <property type="component" value="Unassembled WGS sequence"/>
</dbReference>
<evidence type="ECO:0000313" key="3">
    <source>
        <dbReference type="Proteomes" id="UP000051276"/>
    </source>
</evidence>
<evidence type="ECO:0000313" key="4">
    <source>
        <dbReference type="Proteomes" id="UP000051634"/>
    </source>
</evidence>
<dbReference type="EMBL" id="LMXI01000294">
    <property type="protein sequence ID" value="KRT58690.1"/>
    <property type="molecule type" value="Genomic_DNA"/>
</dbReference>
<evidence type="ECO:0000313" key="1">
    <source>
        <dbReference type="EMBL" id="KRT54664.1"/>
    </source>
</evidence>
<name>A0A0T5Z6Z5_9GAMM</name>
<dbReference type="AlphaFoldDB" id="A0A0T5Z6Z5"/>
<dbReference type="EMBL" id="LDXT01000089">
    <property type="protein sequence ID" value="KRT54664.1"/>
    <property type="molecule type" value="Genomic_DNA"/>
</dbReference>
<gene>
    <name evidence="1" type="ORF">Ga0074115_10876</name>
    <name evidence="2" type="ORF">Ga0076813_14002</name>
</gene>
<evidence type="ECO:0000313" key="2">
    <source>
        <dbReference type="EMBL" id="KRT58690.1"/>
    </source>
</evidence>
<protein>
    <submittedName>
        <fullName evidence="2">Uncharacterized protein</fullName>
    </submittedName>
</protein>
<reference evidence="3 4" key="1">
    <citation type="submission" date="2015-11" db="EMBL/GenBank/DDBJ databases">
        <title>The genome of Candidatus Endoriftia persephone in Ridgeia piscesae and population structure of the North Eastern Pacific vestimentiferan symbionts.</title>
        <authorList>
            <person name="Perez M."/>
            <person name="Juniper K.S."/>
        </authorList>
    </citation>
    <scope>NUCLEOTIDE SEQUENCE [LARGE SCALE GENOMIC DNA]</scope>
    <source>
        <strain evidence="2">Ind10</strain>
        <strain evidence="1">Ind11</strain>
    </source>
</reference>